<proteinExistence type="predicted"/>
<feature type="non-terminal residue" evidence="1">
    <location>
        <position position="1"/>
    </location>
</feature>
<gene>
    <name evidence="1" type="ORF">METZ01_LOCUS426683</name>
</gene>
<accession>A0A382XSK0</accession>
<name>A0A382XSK0_9ZZZZ</name>
<dbReference type="AlphaFoldDB" id="A0A382XSK0"/>
<reference evidence="1" key="1">
    <citation type="submission" date="2018-05" db="EMBL/GenBank/DDBJ databases">
        <authorList>
            <person name="Lanie J.A."/>
            <person name="Ng W.-L."/>
            <person name="Kazmierczak K.M."/>
            <person name="Andrzejewski T.M."/>
            <person name="Davidsen T.M."/>
            <person name="Wayne K.J."/>
            <person name="Tettelin H."/>
            <person name="Glass J.I."/>
            <person name="Rusch D."/>
            <person name="Podicherti R."/>
            <person name="Tsui H.-C.T."/>
            <person name="Winkler M.E."/>
        </authorList>
    </citation>
    <scope>NUCLEOTIDE SEQUENCE</scope>
</reference>
<organism evidence="1">
    <name type="scientific">marine metagenome</name>
    <dbReference type="NCBI Taxonomy" id="408172"/>
    <lineage>
        <taxon>unclassified sequences</taxon>
        <taxon>metagenomes</taxon>
        <taxon>ecological metagenomes</taxon>
    </lineage>
</organism>
<protein>
    <submittedName>
        <fullName evidence="1">Uncharacterized protein</fullName>
    </submittedName>
</protein>
<dbReference type="EMBL" id="UINC01170002">
    <property type="protein sequence ID" value="SVD73829.1"/>
    <property type="molecule type" value="Genomic_DNA"/>
</dbReference>
<sequence>VAKLCVTKKRPSKKERGMDFFFDVVDWVGGYPYEYASIKEFSKLCHREDLITVRVSPATVPTGCNEFIFRREPT</sequence>
<evidence type="ECO:0000313" key="1">
    <source>
        <dbReference type="EMBL" id="SVD73829.1"/>
    </source>
</evidence>